<keyword evidence="2" id="KW-1185">Reference proteome</keyword>
<evidence type="ECO:0000313" key="2">
    <source>
        <dbReference type="Proteomes" id="UP001056120"/>
    </source>
</evidence>
<accession>A0ACB9EX56</accession>
<comment type="caution">
    <text evidence="1">The sequence shown here is derived from an EMBL/GenBank/DDBJ whole genome shotgun (WGS) entry which is preliminary data.</text>
</comment>
<reference evidence="2" key="1">
    <citation type="journal article" date="2022" name="Mol. Ecol. Resour.">
        <title>The genomes of chicory, endive, great burdock and yacon provide insights into Asteraceae palaeo-polyploidization history and plant inulin production.</title>
        <authorList>
            <person name="Fan W."/>
            <person name="Wang S."/>
            <person name="Wang H."/>
            <person name="Wang A."/>
            <person name="Jiang F."/>
            <person name="Liu H."/>
            <person name="Zhao H."/>
            <person name="Xu D."/>
            <person name="Zhang Y."/>
        </authorList>
    </citation>
    <scope>NUCLEOTIDE SEQUENCE [LARGE SCALE GENOMIC DNA]</scope>
    <source>
        <strain evidence="2">cv. Yunnan</strain>
    </source>
</reference>
<proteinExistence type="predicted"/>
<name>A0ACB9EX56_9ASTR</name>
<organism evidence="1 2">
    <name type="scientific">Smallanthus sonchifolius</name>
    <dbReference type="NCBI Taxonomy" id="185202"/>
    <lineage>
        <taxon>Eukaryota</taxon>
        <taxon>Viridiplantae</taxon>
        <taxon>Streptophyta</taxon>
        <taxon>Embryophyta</taxon>
        <taxon>Tracheophyta</taxon>
        <taxon>Spermatophyta</taxon>
        <taxon>Magnoliopsida</taxon>
        <taxon>eudicotyledons</taxon>
        <taxon>Gunneridae</taxon>
        <taxon>Pentapetalae</taxon>
        <taxon>asterids</taxon>
        <taxon>campanulids</taxon>
        <taxon>Asterales</taxon>
        <taxon>Asteraceae</taxon>
        <taxon>Asteroideae</taxon>
        <taxon>Heliantheae alliance</taxon>
        <taxon>Millerieae</taxon>
        <taxon>Smallanthus</taxon>
    </lineage>
</organism>
<reference evidence="1 2" key="2">
    <citation type="journal article" date="2022" name="Mol. Ecol. Resour.">
        <title>The genomes of chicory, endive, great burdock and yacon provide insights into Asteraceae paleo-polyploidization history and plant inulin production.</title>
        <authorList>
            <person name="Fan W."/>
            <person name="Wang S."/>
            <person name="Wang H."/>
            <person name="Wang A."/>
            <person name="Jiang F."/>
            <person name="Liu H."/>
            <person name="Zhao H."/>
            <person name="Xu D."/>
            <person name="Zhang Y."/>
        </authorList>
    </citation>
    <scope>NUCLEOTIDE SEQUENCE [LARGE SCALE GENOMIC DNA]</scope>
    <source>
        <strain evidence="2">cv. Yunnan</strain>
        <tissue evidence="1">Leaves</tissue>
    </source>
</reference>
<sequence>MAKIGSGRGLERWNASLPDKLYSGPATKWIKLTCRPILTWQHIIRQDEQIVRTYTLHSSAFDNFSFEQTCD</sequence>
<dbReference type="Proteomes" id="UP001056120">
    <property type="component" value="Linkage Group LG17"/>
</dbReference>
<dbReference type="EMBL" id="CM042034">
    <property type="protein sequence ID" value="KAI3763281.1"/>
    <property type="molecule type" value="Genomic_DNA"/>
</dbReference>
<evidence type="ECO:0000313" key="1">
    <source>
        <dbReference type="EMBL" id="KAI3763281.1"/>
    </source>
</evidence>
<protein>
    <submittedName>
        <fullName evidence="1">Uncharacterized protein</fullName>
    </submittedName>
</protein>
<gene>
    <name evidence="1" type="ORF">L1987_53735</name>
</gene>